<proteinExistence type="predicted"/>
<dbReference type="EMBL" id="CP012700">
    <property type="protein sequence ID" value="ALH80952.1"/>
    <property type="molecule type" value="Genomic_DNA"/>
</dbReference>
<dbReference type="PATRIC" id="fig|33050.5.peg.2359"/>
<organism evidence="1 2">
    <name type="scientific">Sphingopyxis macrogoltabida</name>
    <name type="common">Sphingomonas macrogoltabidus</name>
    <dbReference type="NCBI Taxonomy" id="33050"/>
    <lineage>
        <taxon>Bacteria</taxon>
        <taxon>Pseudomonadati</taxon>
        <taxon>Pseudomonadota</taxon>
        <taxon>Alphaproteobacteria</taxon>
        <taxon>Sphingomonadales</taxon>
        <taxon>Sphingomonadaceae</taxon>
        <taxon>Sphingopyxis</taxon>
    </lineage>
</organism>
<dbReference type="AlphaFoldDB" id="A0A0N9V0A4"/>
<sequence>MELFGTPDRSGRFRTDDGVGRLAEATLYLSVSEMLKLSEFLAKCAREAHEFDLWDHEHFADFLSLSDSSYDGPDIIVHLPEQG</sequence>
<reference evidence="1 2" key="1">
    <citation type="journal article" date="2015" name="Genome Announc.">
        <title>Complete Genome Sequence of Polypropylene Glycol- and Polyethylene Glycol-Degrading Sphingopyxis macrogoltabida Strain EY-1.</title>
        <authorList>
            <person name="Ohtsubo Y."/>
            <person name="Nagata Y."/>
            <person name="Numata M."/>
            <person name="Tsuchikane K."/>
            <person name="Hosoyama A."/>
            <person name="Yamazoe A."/>
            <person name="Tsuda M."/>
            <person name="Fujita N."/>
            <person name="Kawai F."/>
        </authorList>
    </citation>
    <scope>NUCLEOTIDE SEQUENCE [LARGE SCALE GENOMIC DNA]</scope>
    <source>
        <strain evidence="1 2">EY-1</strain>
    </source>
</reference>
<accession>A0A0N9V0A4</accession>
<gene>
    <name evidence="1" type="ORF">AN936_11410</name>
</gene>
<dbReference type="Proteomes" id="UP000058074">
    <property type="component" value="Chromosome"/>
</dbReference>
<dbReference type="RefSeq" id="WP_054588248.1">
    <property type="nucleotide sequence ID" value="NZ_CP012700.1"/>
</dbReference>
<name>A0A0N9V0A4_SPHMC</name>
<evidence type="ECO:0000313" key="2">
    <source>
        <dbReference type="Proteomes" id="UP000058074"/>
    </source>
</evidence>
<evidence type="ECO:0000313" key="1">
    <source>
        <dbReference type="EMBL" id="ALH80952.1"/>
    </source>
</evidence>
<dbReference type="KEGG" id="smag:AN936_11410"/>
<protein>
    <submittedName>
        <fullName evidence="1">Uncharacterized protein</fullName>
    </submittedName>
</protein>